<dbReference type="RefSeq" id="XP_763648.1">
    <property type="nucleotide sequence ID" value="XM_758555.1"/>
</dbReference>
<dbReference type="Pfam" id="PF07708">
    <property type="entry name" value="Tash_PEST"/>
    <property type="match status" value="1"/>
</dbReference>
<evidence type="ECO:0000256" key="1">
    <source>
        <dbReference type="SAM" id="MobiDB-lite"/>
    </source>
</evidence>
<dbReference type="AlphaFoldDB" id="Q4N3H0"/>
<feature type="compositionally biased region" description="Basic and acidic residues" evidence="1">
    <location>
        <begin position="466"/>
        <end position="477"/>
    </location>
</feature>
<dbReference type="eggNOG" id="ENOG502TN1T">
    <property type="taxonomic scope" value="Eukaryota"/>
</dbReference>
<dbReference type="GeneID" id="3501309"/>
<protein>
    <recommendedName>
        <fullName evidence="5">Theileria-specific sub-telomeric protein, SVSP family member</fullName>
    </recommendedName>
</protein>
<gene>
    <name evidence="3" type="ordered locus">TP04_0013</name>
</gene>
<evidence type="ECO:0000313" key="4">
    <source>
        <dbReference type="Proteomes" id="UP000001949"/>
    </source>
</evidence>
<feature type="compositionally biased region" description="Polar residues" evidence="1">
    <location>
        <begin position="429"/>
        <end position="439"/>
    </location>
</feature>
<evidence type="ECO:0008006" key="5">
    <source>
        <dbReference type="Google" id="ProtNLM"/>
    </source>
</evidence>
<sequence length="627" mass="71633">MNSYITYNCIFLFILFGSVRSADKINNKSGDNKNGGPDDTNDLGLVPYSDSEGEGDGDLKVTETSVEPEGSGNAEETKSQKQPEPSEMVTQPVEYSDPNQHAQPVQYYNTQPVQLYDTQPTQQDGIPQQPIPVDPLQPQHYYQQVQYVPGPEPGFVVVTQEIDPTFIPSQPIPIQHYDPYQHYIPVQHTYYGPQPYQPVTQYTQYVDQPQPYPQNIPYGPQQQFYPVYFPESLPMSQQQYYPEYQQSQLQPFQQQTEHEQSEKRKTFDKKTKSKGYDSSKFSKKPEKRKSKTPVSKPSELRGQPLYKPPTQAYPTSTQQLDLGPRFRPPTNLRPLISGPAQDKPSYPQYTLYRREQTKLPQSKTPTQPTHEHKSPAETSKPPETKGAEGLKSETVPVQLGSDDEGKLVDQLSELQLAGDKPKDKPAQPTEPSGSDQQLQPEHIPVEVGSDDEEPEEGAAGGEDGDEDKKEKKPEETKKPKKCKSIIFMKKDEQGILVPMIEIKDYMCLHYGFAKTKYNIFADLEQVVCDGEVIYFHIPEKDYVRKLTYNRKENAFIMERVDMFVLIKRVNGKWSYSGRRHINYIKMYTQDALGNEVEMTKEQYYVEMSPAGSIKYTFVPGVKCKKLL</sequence>
<feature type="compositionally biased region" description="Basic residues" evidence="1">
    <location>
        <begin position="281"/>
        <end position="291"/>
    </location>
</feature>
<name>Q4N3H0_THEPA</name>
<feature type="compositionally biased region" description="Basic and acidic residues" evidence="1">
    <location>
        <begin position="256"/>
        <end position="277"/>
    </location>
</feature>
<feature type="region of interest" description="Disordered" evidence="1">
    <location>
        <begin position="27"/>
        <end position="100"/>
    </location>
</feature>
<feature type="compositionally biased region" description="Polar residues" evidence="1">
    <location>
        <begin position="358"/>
        <end position="368"/>
    </location>
</feature>
<dbReference type="InterPro" id="IPR011695">
    <property type="entry name" value="Tash_PEST_motif"/>
</dbReference>
<comment type="caution">
    <text evidence="3">The sequence shown here is derived from an EMBL/GenBank/DDBJ whole genome shotgun (WGS) entry which is preliminary data.</text>
</comment>
<evidence type="ECO:0000256" key="2">
    <source>
        <dbReference type="SAM" id="SignalP"/>
    </source>
</evidence>
<feature type="region of interest" description="Disordered" evidence="1">
    <location>
        <begin position="246"/>
        <end position="477"/>
    </location>
</feature>
<feature type="signal peptide" evidence="2">
    <location>
        <begin position="1"/>
        <end position="21"/>
    </location>
</feature>
<keyword evidence="2" id="KW-0732">Signal</keyword>
<evidence type="ECO:0000313" key="3">
    <source>
        <dbReference type="EMBL" id="EAN31365.1"/>
    </source>
</evidence>
<proteinExistence type="predicted"/>
<dbReference type="STRING" id="5875.Q4N3H0"/>
<feature type="compositionally biased region" description="Low complexity" evidence="1">
    <location>
        <begin position="246"/>
        <end position="255"/>
    </location>
</feature>
<dbReference type="KEGG" id="tpv:TP04_0013"/>
<feature type="chain" id="PRO_5004241196" description="Theileria-specific sub-telomeric protein, SVSP family member" evidence="2">
    <location>
        <begin position="22"/>
        <end position="627"/>
    </location>
</feature>
<dbReference type="VEuPathDB" id="PiroplasmaDB:TpMuguga_04g00013"/>
<reference evidence="3 4" key="1">
    <citation type="journal article" date="2005" name="Science">
        <title>Genome sequence of Theileria parva, a bovine pathogen that transforms lymphocytes.</title>
        <authorList>
            <person name="Gardner M.J."/>
            <person name="Bishop R."/>
            <person name="Shah T."/>
            <person name="de Villiers E.P."/>
            <person name="Carlton J.M."/>
            <person name="Hall N."/>
            <person name="Ren Q."/>
            <person name="Paulsen I.T."/>
            <person name="Pain A."/>
            <person name="Berriman M."/>
            <person name="Wilson R.J.M."/>
            <person name="Sato S."/>
            <person name="Ralph S.A."/>
            <person name="Mann D.J."/>
            <person name="Xiong Z."/>
            <person name="Shallom S.J."/>
            <person name="Weidman J."/>
            <person name="Jiang L."/>
            <person name="Lynn J."/>
            <person name="Weaver B."/>
            <person name="Shoaibi A."/>
            <person name="Domingo A.R."/>
            <person name="Wasawo D."/>
            <person name="Crabtree J."/>
            <person name="Wortman J.R."/>
            <person name="Haas B."/>
            <person name="Angiuoli S.V."/>
            <person name="Creasy T.H."/>
            <person name="Lu C."/>
            <person name="Suh B."/>
            <person name="Silva J.C."/>
            <person name="Utterback T.R."/>
            <person name="Feldblyum T.V."/>
            <person name="Pertea M."/>
            <person name="Allen J."/>
            <person name="Nierman W.C."/>
            <person name="Taracha E.L.N."/>
            <person name="Salzberg S.L."/>
            <person name="White O.R."/>
            <person name="Fitzhugh H.A."/>
            <person name="Morzaria S."/>
            <person name="Venter J.C."/>
            <person name="Fraser C.M."/>
            <person name="Nene V."/>
        </authorList>
    </citation>
    <scope>NUCLEOTIDE SEQUENCE [LARGE SCALE GENOMIC DNA]</scope>
    <source>
        <strain evidence="3 4">Muguga</strain>
    </source>
</reference>
<dbReference type="InParanoid" id="Q4N3H0"/>
<dbReference type="Proteomes" id="UP000001949">
    <property type="component" value="Unassembled WGS sequence"/>
</dbReference>
<feature type="compositionally biased region" description="Basic and acidic residues" evidence="1">
    <location>
        <begin position="369"/>
        <end position="391"/>
    </location>
</feature>
<dbReference type="EMBL" id="AAGK01000004">
    <property type="protein sequence ID" value="EAN31365.1"/>
    <property type="molecule type" value="Genomic_DNA"/>
</dbReference>
<accession>Q4N3H0</accession>
<organism evidence="3 4">
    <name type="scientific">Theileria parva</name>
    <name type="common">East coast fever infection agent</name>
    <dbReference type="NCBI Taxonomy" id="5875"/>
    <lineage>
        <taxon>Eukaryota</taxon>
        <taxon>Sar</taxon>
        <taxon>Alveolata</taxon>
        <taxon>Apicomplexa</taxon>
        <taxon>Aconoidasida</taxon>
        <taxon>Piroplasmida</taxon>
        <taxon>Theileriidae</taxon>
        <taxon>Theileria</taxon>
    </lineage>
</organism>
<dbReference type="OMA" id="ICITYTH"/>
<keyword evidence="4" id="KW-1185">Reference proteome</keyword>